<dbReference type="GO" id="GO:0009451">
    <property type="term" value="P:RNA modification"/>
    <property type="evidence" value="ECO:0007669"/>
    <property type="project" value="InterPro"/>
</dbReference>
<proteinExistence type="predicted"/>
<evidence type="ECO:0000256" key="2">
    <source>
        <dbReference type="PROSITE-ProRule" id="PRU00708"/>
    </source>
</evidence>
<name>A0A8T2RUC3_CERRI</name>
<gene>
    <name evidence="3" type="ORF">KP509_25G072300</name>
</gene>
<dbReference type="InterPro" id="IPR002885">
    <property type="entry name" value="PPR_rpt"/>
</dbReference>
<dbReference type="AlphaFoldDB" id="A0A8T2RUC3"/>
<evidence type="ECO:0000256" key="1">
    <source>
        <dbReference type="ARBA" id="ARBA00022737"/>
    </source>
</evidence>
<accession>A0A8T2RUC3</accession>
<keyword evidence="1" id="KW-0677">Repeat</keyword>
<reference evidence="3" key="1">
    <citation type="submission" date="2021-08" db="EMBL/GenBank/DDBJ databases">
        <title>WGS assembly of Ceratopteris richardii.</title>
        <authorList>
            <person name="Marchant D.B."/>
            <person name="Chen G."/>
            <person name="Jenkins J."/>
            <person name="Shu S."/>
            <person name="Leebens-Mack J."/>
            <person name="Grimwood J."/>
            <person name="Schmutz J."/>
            <person name="Soltis P."/>
            <person name="Soltis D."/>
            <person name="Chen Z.-H."/>
        </authorList>
    </citation>
    <scope>NUCLEOTIDE SEQUENCE</scope>
    <source>
        <strain evidence="3">Whitten #5841</strain>
        <tissue evidence="3">Leaf</tissue>
    </source>
</reference>
<evidence type="ECO:0000313" key="4">
    <source>
        <dbReference type="Proteomes" id="UP000825935"/>
    </source>
</evidence>
<comment type="caution">
    <text evidence="3">The sequence shown here is derived from an EMBL/GenBank/DDBJ whole genome shotgun (WGS) entry which is preliminary data.</text>
</comment>
<feature type="repeat" description="PPR" evidence="2">
    <location>
        <begin position="238"/>
        <end position="272"/>
    </location>
</feature>
<keyword evidence="4" id="KW-1185">Reference proteome</keyword>
<dbReference type="GO" id="GO:0003723">
    <property type="term" value="F:RNA binding"/>
    <property type="evidence" value="ECO:0007669"/>
    <property type="project" value="InterPro"/>
</dbReference>
<dbReference type="InterPro" id="IPR046960">
    <property type="entry name" value="PPR_At4g14850-like_plant"/>
</dbReference>
<dbReference type="Proteomes" id="UP000825935">
    <property type="component" value="Chromosome 25"/>
</dbReference>
<dbReference type="Pfam" id="PF01535">
    <property type="entry name" value="PPR"/>
    <property type="match status" value="4"/>
</dbReference>
<sequence>MENCLADEVLSCLNQMQKDCAPLDAFTISCSLTAGATTGDIERGQELHVLAVVENFETESFVSNGLVDMYSKCGLLLESKEVFNELHVKDAVFLITLATGYAELGYMEEASKRMKMIRAEEGCKNSQTVVSGLNLCADIRAYHKGQEIHAETVRESLEGNKLVGYADYGHPEAALELLTLMQHHERRTRSLSSHITTGGKYSLWEELHYKMSEHGLPGNDILLGNALVDMYARFGALRKAQQNILINGYIEHGGPDRALECFKQMKHNGLFPSAVTFACVLKACGTLKAIQIGEMIHDEISKQGLLKENVVVGTALMDMYAKCGFLTKATQVLEGLSIRDCVTWTVLVARYAEQGEEVHALDSFEHMLSEGVVPNTNILINGYIEHGGPDRALECFKQMKHNGLFPSAVTFACVLKACGTLKAIQIGEMIHDEISKQGLLKENVVVGTALMDMYAKCGFLTKATQVLEGLSIRDCVTWTVLVARYAEQGEEVHALDSFEHMLSEGVVPNTNNVALGNALIDMYAKCGFLTRAQRLLMELPMRNVISWTSLMGGSMRQCEGSQIWNCFGQLQHEGLFLDAAVFSCMLSACSRLHLVEAAEAHFVDMHMNYGIKPDLMHYTCLVDAFGRVGHLERAALIMAKLPTSDRERGGCRLSTVVTAGECWSDKSVRELRHLRFFWGGGIVVEEKQACLHIQTALGSFIVLAYILGSLCEGEQWEIRGEELAHIDADLLRHPNH</sequence>
<feature type="repeat" description="PPR" evidence="2">
    <location>
        <begin position="340"/>
        <end position="374"/>
    </location>
</feature>
<feature type="repeat" description="PPR" evidence="2">
    <location>
        <begin position="474"/>
        <end position="508"/>
    </location>
</feature>
<protein>
    <recommendedName>
        <fullName evidence="5">Pentatricopeptide repeat-containing protein</fullName>
    </recommendedName>
</protein>
<evidence type="ECO:0000313" key="3">
    <source>
        <dbReference type="EMBL" id="KAH7299098.1"/>
    </source>
</evidence>
<dbReference type="NCBIfam" id="TIGR00756">
    <property type="entry name" value="PPR"/>
    <property type="match status" value="4"/>
</dbReference>
<organism evidence="3 4">
    <name type="scientific">Ceratopteris richardii</name>
    <name type="common">Triangle waterfern</name>
    <dbReference type="NCBI Taxonomy" id="49495"/>
    <lineage>
        <taxon>Eukaryota</taxon>
        <taxon>Viridiplantae</taxon>
        <taxon>Streptophyta</taxon>
        <taxon>Embryophyta</taxon>
        <taxon>Tracheophyta</taxon>
        <taxon>Polypodiopsida</taxon>
        <taxon>Polypodiidae</taxon>
        <taxon>Polypodiales</taxon>
        <taxon>Pteridineae</taxon>
        <taxon>Pteridaceae</taxon>
        <taxon>Parkerioideae</taxon>
        <taxon>Ceratopteris</taxon>
    </lineage>
</organism>
<dbReference type="EMBL" id="CM035430">
    <property type="protein sequence ID" value="KAH7299098.1"/>
    <property type="molecule type" value="Genomic_DNA"/>
</dbReference>
<dbReference type="InterPro" id="IPR011990">
    <property type="entry name" value="TPR-like_helical_dom_sf"/>
</dbReference>
<dbReference type="Pfam" id="PF13041">
    <property type="entry name" value="PPR_2"/>
    <property type="match status" value="2"/>
</dbReference>
<dbReference type="Gene3D" id="1.25.40.10">
    <property type="entry name" value="Tetratricopeptide repeat domain"/>
    <property type="match status" value="5"/>
</dbReference>
<evidence type="ECO:0008006" key="5">
    <source>
        <dbReference type="Google" id="ProtNLM"/>
    </source>
</evidence>
<dbReference type="PROSITE" id="PS51375">
    <property type="entry name" value="PPR"/>
    <property type="match status" value="3"/>
</dbReference>
<dbReference type="PANTHER" id="PTHR47926">
    <property type="entry name" value="PENTATRICOPEPTIDE REPEAT-CONTAINING PROTEIN"/>
    <property type="match status" value="1"/>
</dbReference>